<dbReference type="PANTHER" id="PTHR34580">
    <property type="match status" value="1"/>
</dbReference>
<dbReference type="InterPro" id="IPR036388">
    <property type="entry name" value="WH-like_DNA-bd_sf"/>
</dbReference>
<dbReference type="SMART" id="SM00420">
    <property type="entry name" value="HTH_DEOR"/>
    <property type="match status" value="1"/>
</dbReference>
<dbReference type="Pfam" id="PF25583">
    <property type="entry name" value="WCX"/>
    <property type="match status" value="1"/>
</dbReference>
<organism evidence="4 5">
    <name type="scientific">Naumannella cuiyingiana</name>
    <dbReference type="NCBI Taxonomy" id="1347891"/>
    <lineage>
        <taxon>Bacteria</taxon>
        <taxon>Bacillati</taxon>
        <taxon>Actinomycetota</taxon>
        <taxon>Actinomycetes</taxon>
        <taxon>Propionibacteriales</taxon>
        <taxon>Propionibacteriaceae</taxon>
        <taxon>Naumannella</taxon>
    </lineage>
</organism>
<dbReference type="InterPro" id="IPR026881">
    <property type="entry name" value="WYL_dom"/>
</dbReference>
<dbReference type="PANTHER" id="PTHR34580:SF1">
    <property type="entry name" value="PROTEIN PAFC"/>
    <property type="match status" value="1"/>
</dbReference>
<evidence type="ECO:0000256" key="1">
    <source>
        <dbReference type="ARBA" id="ARBA00023015"/>
    </source>
</evidence>
<dbReference type="PROSITE" id="PS52050">
    <property type="entry name" value="WYL"/>
    <property type="match status" value="1"/>
</dbReference>
<dbReference type="Gene3D" id="1.10.10.10">
    <property type="entry name" value="Winged helix-like DNA-binding domain superfamily/Winged helix DNA-binding domain"/>
    <property type="match status" value="1"/>
</dbReference>
<dbReference type="PROSITE" id="PS51000">
    <property type="entry name" value="HTH_DEOR_2"/>
    <property type="match status" value="1"/>
</dbReference>
<evidence type="ECO:0000313" key="5">
    <source>
        <dbReference type="Proteomes" id="UP000527616"/>
    </source>
</evidence>
<dbReference type="RefSeq" id="WP_179444211.1">
    <property type="nucleotide sequence ID" value="NZ_JACBZS010000001.1"/>
</dbReference>
<dbReference type="SUPFAM" id="SSF46785">
    <property type="entry name" value="Winged helix' DNA-binding domain"/>
    <property type="match status" value="1"/>
</dbReference>
<reference evidence="4 5" key="1">
    <citation type="submission" date="2020-07" db="EMBL/GenBank/DDBJ databases">
        <title>Sequencing the genomes of 1000 actinobacteria strains.</title>
        <authorList>
            <person name="Klenk H.-P."/>
        </authorList>
    </citation>
    <scope>NUCLEOTIDE SEQUENCE [LARGE SCALE GENOMIC DNA]</scope>
    <source>
        <strain evidence="4 5">DSM 103164</strain>
    </source>
</reference>
<dbReference type="PIRSF" id="PIRSF016838">
    <property type="entry name" value="PafC"/>
    <property type="match status" value="1"/>
</dbReference>
<name>A0A7Z0D7C9_9ACTN</name>
<gene>
    <name evidence="4" type="ORF">GGQ54_000792</name>
</gene>
<dbReference type="InterPro" id="IPR057727">
    <property type="entry name" value="WCX_dom"/>
</dbReference>
<dbReference type="AlphaFoldDB" id="A0A7Z0D7C9"/>
<evidence type="ECO:0000256" key="2">
    <source>
        <dbReference type="ARBA" id="ARBA00023163"/>
    </source>
</evidence>
<evidence type="ECO:0000259" key="3">
    <source>
        <dbReference type="PROSITE" id="PS51000"/>
    </source>
</evidence>
<dbReference type="Pfam" id="PF13280">
    <property type="entry name" value="WYL"/>
    <property type="match status" value="1"/>
</dbReference>
<keyword evidence="5" id="KW-1185">Reference proteome</keyword>
<evidence type="ECO:0000313" key="4">
    <source>
        <dbReference type="EMBL" id="NYI70232.1"/>
    </source>
</evidence>
<dbReference type="GO" id="GO:0003677">
    <property type="term" value="F:DNA binding"/>
    <property type="evidence" value="ECO:0007669"/>
    <property type="project" value="UniProtKB-KW"/>
</dbReference>
<sequence>MRADRLLRLVGLLRRHGKLTAAQLADRLEVTERTVLRDIEALSASGVPVYAERGRHGGYALLPGYRPGVEDLTPDEARALFLAGGEGAASALGVEAEMTSALRKLAARLPEETDRELGRLQELIIVDAEGFAGAPPRLAELPTVQLAVLERRRLVLDYTPMDPSRRGRRTVDPYGLVLAGNTWYLLAAHRGQVKSFRVERINRATLLPQRAARPDGIDLRALWRRLRESYRDRPGIRIEVATRPDRVALIRRLMAMNLTAPIEETTRGGRTVLIMRVHGLREAVAVLLGLGDGVEALAPPALRAMMIRIAREATAVYLAEDPAGSTSASSGSAVR</sequence>
<feature type="domain" description="HTH deoR-type" evidence="3">
    <location>
        <begin position="2"/>
        <end position="61"/>
    </location>
</feature>
<dbReference type="EMBL" id="JACBZS010000001">
    <property type="protein sequence ID" value="NYI70232.1"/>
    <property type="molecule type" value="Genomic_DNA"/>
</dbReference>
<accession>A0A7Z0D7C9</accession>
<dbReference type="InterPro" id="IPR051534">
    <property type="entry name" value="CBASS_pafABC_assoc_protein"/>
</dbReference>
<protein>
    <submittedName>
        <fullName evidence="4">Putative DNA-binding transcriptional regulator YafY</fullName>
    </submittedName>
</protein>
<dbReference type="InterPro" id="IPR028349">
    <property type="entry name" value="PafC-like"/>
</dbReference>
<dbReference type="InterPro" id="IPR036390">
    <property type="entry name" value="WH_DNA-bd_sf"/>
</dbReference>
<dbReference type="Pfam" id="PF08279">
    <property type="entry name" value="HTH_11"/>
    <property type="match status" value="1"/>
</dbReference>
<keyword evidence="4" id="KW-0238">DNA-binding</keyword>
<comment type="caution">
    <text evidence="4">The sequence shown here is derived from an EMBL/GenBank/DDBJ whole genome shotgun (WGS) entry which is preliminary data.</text>
</comment>
<dbReference type="Proteomes" id="UP000527616">
    <property type="component" value="Unassembled WGS sequence"/>
</dbReference>
<keyword evidence="1" id="KW-0805">Transcription regulation</keyword>
<proteinExistence type="predicted"/>
<dbReference type="InterPro" id="IPR001034">
    <property type="entry name" value="DeoR_HTH"/>
</dbReference>
<dbReference type="GO" id="GO:0003700">
    <property type="term" value="F:DNA-binding transcription factor activity"/>
    <property type="evidence" value="ECO:0007669"/>
    <property type="project" value="InterPro"/>
</dbReference>
<keyword evidence="2" id="KW-0804">Transcription</keyword>
<dbReference type="InterPro" id="IPR013196">
    <property type="entry name" value="HTH_11"/>
</dbReference>